<evidence type="ECO:0000313" key="2">
    <source>
        <dbReference type="EMBL" id="KAK2944268.1"/>
    </source>
</evidence>
<gene>
    <name evidence="2" type="ORF">BLNAU_20803</name>
</gene>
<feature type="region of interest" description="Disordered" evidence="1">
    <location>
        <begin position="484"/>
        <end position="615"/>
    </location>
</feature>
<proteinExistence type="predicted"/>
<feature type="compositionally biased region" description="Polar residues" evidence="1">
    <location>
        <begin position="695"/>
        <end position="714"/>
    </location>
</feature>
<dbReference type="Proteomes" id="UP001281761">
    <property type="component" value="Unassembled WGS sequence"/>
</dbReference>
<organism evidence="2 3">
    <name type="scientific">Blattamonas nauphoetae</name>
    <dbReference type="NCBI Taxonomy" id="2049346"/>
    <lineage>
        <taxon>Eukaryota</taxon>
        <taxon>Metamonada</taxon>
        <taxon>Preaxostyla</taxon>
        <taxon>Oxymonadida</taxon>
        <taxon>Blattamonas</taxon>
    </lineage>
</organism>
<name>A0ABQ9WY63_9EUKA</name>
<accession>A0ABQ9WY63</accession>
<keyword evidence="3" id="KW-1185">Reference proteome</keyword>
<dbReference type="EMBL" id="JARBJD010000306">
    <property type="protein sequence ID" value="KAK2944268.1"/>
    <property type="molecule type" value="Genomic_DNA"/>
</dbReference>
<feature type="compositionally biased region" description="Pro residues" evidence="1">
    <location>
        <begin position="395"/>
        <end position="423"/>
    </location>
</feature>
<feature type="region of interest" description="Disordered" evidence="1">
    <location>
        <begin position="394"/>
        <end position="455"/>
    </location>
</feature>
<sequence>MDRPLPPPNFPLVELSPAELHARLAELERLNAIHLETIQHQKKVIQQQDETIQEKEKVIQLKDEEMKLDQRREANQSIVKAQSQTINEIRPIFQHFSPRWFIDLDKHISNFFLLNDGHILFSKTWLKNDQDVLSTPLIFRPIYNIVLHEILKFIKDHFAPDSTKKHSGGIFYVAGDQGIGKTSLMLIVMSALSHKRFDFHYEKGLKGDRSQHFYHKIKLSGDFDFMFVGNEISINKQSTIFIHIHDDSPPPESIAHNHLYIIFTSPDQKRLELPQLASDQLCRVFRLPTFSLAEDAAVMVGCTPTAPFALLSPEDMELRKDEQRILVGMEEEKEKKARDLPFQKETTPITSKNAAAKELLELFTIIESDKKSRWFTFLDHFQNRLTKWIAKTAPEQPPPEMIKPPSLSSPPHPASTVAPPPSTHPIQACTDPAPPADIQPTPAGLGNPAPAVSQAEPTLSSLANQVIQVISKKKADMLKAKLEKMKEAGGEGPKPKSKKEAGEKVAQPKSKKQAGGQVAQPKSKKETDREVPKLTSAKETEGEDPKLTSETKADREDTKSNSDKETDSTDSMWSIEIEADSEDSKSTGEMEEGRKDAKSNSEKKSDGTDPKSKSEEDAHIHNFYMSLCQAFLDLKDQQDEHERLHVIVDWLINNLEIHENRDKTQATFIKDLLRELIYTEWEKLKTESDHKQEENAMSNEGTPPNQNGQQNDGTPPNPLDEAALKQKIKDDIETKKTTALFAFAMNCTPRAPDLQPGIQRFSESIQKANLIGLTPSSGQSNEPAVVDATLETQLASLKTHFAEPTIVEMASRQEVRDEVKKISQQVGKVNKERRELLFSSLIDMLGTPPPFYDTNKHTLQSLFVLPKMEDQTIDTEIRDTLDSLLIDSDKPSEAKDKLHLILKALLQSLLDTQIDTDTPSPPQSNVHFKRRMARIACDLLSTIVDPKHDSVEKRLEAVTLEMESVRDRRSFILLMDSFSSIARNMNILVSPHSILKGLSERPEKPSLDLIFERQRVFFRNVRDDGLSDWVKAATEALRPHRHTTDHDSEEKVVDTAISFIRDNLNKLIVSFNKLFGEAMRSKIATIISTSPKNAEQLPPVVPQKWLPIVRSMMNTILFLVDAGFPRREMLTQFRGLGKLLNSVYMDNRDHLLNVANYEANLVEDEKEEDENVADYVNDLNVFSKHFGAQKSLNTLKLPRTLQIKEKSQDRLERISIALFARNLLCFLTMDDSLPFDNQCYVDQFFNVFLPELNPGDVVHRSFVDFMNETRLLSQERFGLGPESVSQRLPWKVVSPMPQPFESPKVRHPSEPKADVMRNEHDPFDSLFTPKIGVHLLLWASTDLLWKAACRAASQISEVQRTASCLNLARASIFGPSPRWLTSTDARTNRGLVFLWDGVLRSENTKALMDVADSNHSRIMEFKTRLIYFEQSLNAAWDDITALVPLLSAYGKENTQPSDLRSVYSLMVRRTAETIEKMKSQIRFLAVSPFVEQIMQSEVVSAFARLLTQKDYETFRQHQLNVGFKLPDRVEEPLVCISFLLNCPAPISFCHATTSFSNHHFHLGDGEKFSKYFPFFETNTKKSTSIPMLTFPTLLNKSVPGTKFPEKLAETKRGTTDFYSENLQKVKGGTIPGIDSLIVSRGSDATSETIFMSIQVTCSDTHSLQPKGIMKMQQLLFQAMCHLEVSEEIVAIYNYATTQEIFDFPSRTGILGFHMVSSLLQFGKDTLTHMPSVFRHRDRPLVTTPPESLSTITTQTIADTLLANLGHYPTFSTKHDVWTTTLPKVINPPNPSITLPFQWKSFYDRFYRPVTKNEQNANDWRDRLIRRTMQELHRIGVGPDDLGVSDEARTETFSSFLLCSAISCRRNDLLCPTAPSTPLASDDLFVKFVASIARTEESPAIKTTLAPLETTKPDYLESVRHEKLKQLNNLCRLSCIEAKVHTVSRIMMNNAMTRLRNPLQECLSVIQSKQDGGVFRVPTRNNLSAILHCGTVLLDNITPLSDTITTQTASPSLSSLTTPFLTANQTMTPHSNSPLLSSIAPKSSPRSRTLRIPLHSFILAKYGFSDSIPDLYKLNKDDVWDEVTNVLPAPLIRWQPRRVVIDRSLLPPHLQEAEWLSSFTSFIHRLFDNPFIPVTTSLSATRLEDDQTNTFLLSQIGKMYAILSKVDLRDVNQDDTKFTGRLKKLESILDNGTASEIFSFLPTIRSSLNQHPLPLAQSRPVLAAVESIEAIQLQPILVFAKTGSDLFKSKNQSAEIVDTKTPSHLFPNESAEIIDTKTPSHLFPNESAEIIDTKTPSHLFPNESAEIIDTKTPSHLFPIPFSAGYKEGDIRAEMQQIYDQMTSLVPDRFPVERVTLSHPPKASNNDRRMISASTNEEGGRAGTSMDSDILDQAKASTSPLFVCVVDEDLADHESLPMSLRSADETTSCGVMRQRSIADVLWILFLTRITREVMALSLNTSMKGDHFKKYVMQFISTVLYDCGRVGEDDAKDIAIVLDTLTSRAAEEGFDSLDEHPSIGIELLVSAFPHVTEPSHTLPLSRLLMLCKPHPNGKSRLDALFKDPSPKVELVSLTRWFELLSAHTKQRKLKDVIKRGDFHLSMVHSNLLHAFYLLIEHPVNTRVKQLLDSIKPLFKTTPISLIFSLEHKQTADELNHLIDELFSLAEERRKICSDNPNRSKLLLKVKGWFYKIQGALLKTSPNSTKLLPT</sequence>
<evidence type="ECO:0000256" key="1">
    <source>
        <dbReference type="SAM" id="MobiDB-lite"/>
    </source>
</evidence>
<reference evidence="2 3" key="1">
    <citation type="journal article" date="2022" name="bioRxiv">
        <title>Genomics of Preaxostyla Flagellates Illuminates Evolutionary Transitions and the Path Towards Mitochondrial Loss.</title>
        <authorList>
            <person name="Novak L.V.F."/>
            <person name="Treitli S.C."/>
            <person name="Pyrih J."/>
            <person name="Halakuc P."/>
            <person name="Pipaliya S.V."/>
            <person name="Vacek V."/>
            <person name="Brzon O."/>
            <person name="Soukal P."/>
            <person name="Eme L."/>
            <person name="Dacks J.B."/>
            <person name="Karnkowska A."/>
            <person name="Elias M."/>
            <person name="Hampl V."/>
        </authorList>
    </citation>
    <scope>NUCLEOTIDE SEQUENCE [LARGE SCALE GENOMIC DNA]</scope>
    <source>
        <strain evidence="2">NAU3</strain>
        <tissue evidence="2">Gut</tissue>
    </source>
</reference>
<feature type="compositionally biased region" description="Basic and acidic residues" evidence="1">
    <location>
        <begin position="582"/>
        <end position="615"/>
    </location>
</feature>
<evidence type="ECO:0000313" key="3">
    <source>
        <dbReference type="Proteomes" id="UP001281761"/>
    </source>
</evidence>
<protein>
    <submittedName>
        <fullName evidence="2">Uncharacterized protein</fullName>
    </submittedName>
</protein>
<comment type="caution">
    <text evidence="2">The sequence shown here is derived from an EMBL/GenBank/DDBJ whole genome shotgun (WGS) entry which is preliminary data.</text>
</comment>
<feature type="region of interest" description="Disordered" evidence="1">
    <location>
        <begin position="687"/>
        <end position="720"/>
    </location>
</feature>
<feature type="compositionally biased region" description="Basic and acidic residues" evidence="1">
    <location>
        <begin position="523"/>
        <end position="567"/>
    </location>
</feature>